<sequence>MPSRKRSEGSVLQVLVGSVPLEGMTLERRHGSPSTAGIGLLQNTRTGDPWIGQPKYTKGIVATLSIIIAIYALATLRSRWQQSRRSYLANPSDAGPKASKSRPGPWARVVAALRVLAYRRLPSYRLGLINLRLPVLGATLAMSAFMLGFTIWTFVVQPYYRVDRSFGSPPLALRSGMMALGLMPFIYVLGSKVNFISLLTGVSHEKLQVYHQWLARFMLFLSTVHALPFIHQPLADGGVEGLRETFFSDSINTTGVIAYACLFVLSFASMTSIRERCYELFLLIHVPVAVVFLGYMFVHCQAMLTSWRYLWATAAMYMLSVFLRFAMQLRQNSFLTLSRCRIEALPCSLAKITVDSTMRWRPGQHVFVRFPGLAPLTAHPFTIVSMPAPDEQQLVSTVVLMAKARNGLTKQLYELASTAQSGPSASTLSAILDGPYGQDASIAGYDHVLLLAGGSGITFVLASLLELAWLWEQKAAATRRVHLVWSVRDEQAISWAREHLIAVHALAPPGSLQVSIFVSDPAASSRNLDLPAAWDLQWGVRPDAASLVHELASNTTSPPVPEAGGIEKTPSSPEHERACSSSTAAVVVCGPTGMVEDASNAAVRVQSDIARAKLASLHGLTLITESFGF</sequence>
<evidence type="ECO:0000256" key="5">
    <source>
        <dbReference type="ARBA" id="ARBA00022475"/>
    </source>
</evidence>
<dbReference type="GO" id="GO:0052851">
    <property type="term" value="F:ferric-chelate reductase (NADPH) activity"/>
    <property type="evidence" value="ECO:0007669"/>
    <property type="project" value="UniProtKB-EC"/>
</dbReference>
<keyword evidence="8 14" id="KW-1133">Transmembrane helix</keyword>
<dbReference type="Pfam" id="PF08030">
    <property type="entry name" value="NAD_binding_6"/>
    <property type="match status" value="1"/>
</dbReference>
<dbReference type="Proteomes" id="UP000019462">
    <property type="component" value="Unassembled WGS sequence"/>
</dbReference>
<dbReference type="SUPFAM" id="SSF52343">
    <property type="entry name" value="Ferredoxin reductase-like, C-terminal NADP-linked domain"/>
    <property type="match status" value="1"/>
</dbReference>
<evidence type="ECO:0000256" key="2">
    <source>
        <dbReference type="ARBA" id="ARBA00006278"/>
    </source>
</evidence>
<comment type="caution">
    <text evidence="16">The sequence shown here is derived from an EMBL/GenBank/DDBJ whole genome shotgun (WGS) entry which is preliminary data.</text>
</comment>
<evidence type="ECO:0000256" key="7">
    <source>
        <dbReference type="ARBA" id="ARBA00022982"/>
    </source>
</evidence>
<feature type="transmembrane region" description="Helical" evidence="14">
    <location>
        <begin position="280"/>
        <end position="297"/>
    </location>
</feature>
<evidence type="ECO:0000256" key="12">
    <source>
        <dbReference type="ARBA" id="ARBA00048483"/>
    </source>
</evidence>
<evidence type="ECO:0000256" key="4">
    <source>
        <dbReference type="ARBA" id="ARBA00022448"/>
    </source>
</evidence>
<keyword evidence="7" id="KW-0249">Electron transport</keyword>
<dbReference type="HOGENOM" id="CLU_010365_7_2_1"/>
<comment type="catalytic activity">
    <reaction evidence="12">
        <text>2 a Fe(II)-siderophore + NADP(+) + H(+) = 2 a Fe(III)-siderophore + NADPH</text>
        <dbReference type="Rhea" id="RHEA:28795"/>
        <dbReference type="Rhea" id="RHEA-COMP:11342"/>
        <dbReference type="Rhea" id="RHEA-COMP:11344"/>
        <dbReference type="ChEBI" id="CHEBI:15378"/>
        <dbReference type="ChEBI" id="CHEBI:29033"/>
        <dbReference type="ChEBI" id="CHEBI:29034"/>
        <dbReference type="ChEBI" id="CHEBI:57783"/>
        <dbReference type="ChEBI" id="CHEBI:58349"/>
        <dbReference type="EC" id="1.16.1.9"/>
    </reaction>
</comment>
<dbReference type="CDD" id="cd06186">
    <property type="entry name" value="NOX_Duox_like_FAD_NADP"/>
    <property type="match status" value="1"/>
</dbReference>
<feature type="domain" description="FAD-binding FR-type" evidence="15">
    <location>
        <begin position="330"/>
        <end position="442"/>
    </location>
</feature>
<evidence type="ECO:0000256" key="13">
    <source>
        <dbReference type="SAM" id="MobiDB-lite"/>
    </source>
</evidence>
<dbReference type="SUPFAM" id="SSF63380">
    <property type="entry name" value="Riboflavin synthase domain-like"/>
    <property type="match status" value="1"/>
</dbReference>
<keyword evidence="9" id="KW-0560">Oxidoreductase</keyword>
<feature type="transmembrane region" description="Helical" evidence="14">
    <location>
        <begin position="175"/>
        <end position="201"/>
    </location>
</feature>
<feature type="region of interest" description="Disordered" evidence="13">
    <location>
        <begin position="554"/>
        <end position="579"/>
    </location>
</feature>
<dbReference type="InterPro" id="IPR013130">
    <property type="entry name" value="Fe3_Rdtase_TM_dom"/>
</dbReference>
<keyword evidence="6 14" id="KW-0812">Transmembrane</keyword>
<dbReference type="Pfam" id="PF01794">
    <property type="entry name" value="Ferric_reduct"/>
    <property type="match status" value="1"/>
</dbReference>
<dbReference type="InterPro" id="IPR013112">
    <property type="entry name" value="FAD-bd_8"/>
</dbReference>
<evidence type="ECO:0000256" key="8">
    <source>
        <dbReference type="ARBA" id="ARBA00022989"/>
    </source>
</evidence>
<dbReference type="InterPro" id="IPR051410">
    <property type="entry name" value="Ferric/Cupric_Reductase"/>
</dbReference>
<name>W3VJG7_MOEAP</name>
<dbReference type="PANTHER" id="PTHR32361:SF23">
    <property type="entry name" value="FERRIC-CHELATE REDUCTASE"/>
    <property type="match status" value="1"/>
</dbReference>
<keyword evidence="5" id="KW-1003">Cell membrane</keyword>
<gene>
    <name evidence="16" type="ORF">PaG_04810</name>
</gene>
<keyword evidence="10" id="KW-0406">Ion transport</keyword>
<evidence type="ECO:0000256" key="1">
    <source>
        <dbReference type="ARBA" id="ARBA00004651"/>
    </source>
</evidence>
<dbReference type="SFLD" id="SFLDS00052">
    <property type="entry name" value="Ferric_Reductase_Domain"/>
    <property type="match status" value="1"/>
</dbReference>
<dbReference type="Pfam" id="PF08022">
    <property type="entry name" value="FAD_binding_8"/>
    <property type="match status" value="1"/>
</dbReference>
<feature type="transmembrane region" description="Helical" evidence="14">
    <location>
        <begin position="133"/>
        <end position="155"/>
    </location>
</feature>
<dbReference type="SFLD" id="SFLDG01168">
    <property type="entry name" value="Ferric_reductase_subgroup_(FRE"/>
    <property type="match status" value="1"/>
</dbReference>
<dbReference type="EMBL" id="AWNI01000022">
    <property type="protein sequence ID" value="ETS60891.1"/>
    <property type="molecule type" value="Genomic_DNA"/>
</dbReference>
<comment type="subcellular location">
    <subcellularLocation>
        <location evidence="1">Cell membrane</location>
        <topology evidence="1">Multi-pass membrane protein</topology>
    </subcellularLocation>
</comment>
<feature type="transmembrane region" description="Helical" evidence="14">
    <location>
        <begin position="250"/>
        <end position="268"/>
    </location>
</feature>
<dbReference type="InterPro" id="IPR017927">
    <property type="entry name" value="FAD-bd_FR_type"/>
</dbReference>
<evidence type="ECO:0000256" key="3">
    <source>
        <dbReference type="ARBA" id="ARBA00012668"/>
    </source>
</evidence>
<evidence type="ECO:0000313" key="16">
    <source>
        <dbReference type="EMBL" id="ETS60891.1"/>
    </source>
</evidence>
<dbReference type="InterPro" id="IPR039261">
    <property type="entry name" value="FNR_nucleotide-bd"/>
</dbReference>
<dbReference type="GO" id="GO:0006826">
    <property type="term" value="P:iron ion transport"/>
    <property type="evidence" value="ECO:0007669"/>
    <property type="project" value="TreeGrafter"/>
</dbReference>
<keyword evidence="4" id="KW-0813">Transport</keyword>
<keyword evidence="11 14" id="KW-0472">Membrane</keyword>
<organism evidence="16 17">
    <name type="scientific">Moesziomyces aphidis</name>
    <name type="common">Pseudozyma aphidis</name>
    <dbReference type="NCBI Taxonomy" id="84754"/>
    <lineage>
        <taxon>Eukaryota</taxon>
        <taxon>Fungi</taxon>
        <taxon>Dikarya</taxon>
        <taxon>Basidiomycota</taxon>
        <taxon>Ustilaginomycotina</taxon>
        <taxon>Ustilaginomycetes</taxon>
        <taxon>Ustilaginales</taxon>
        <taxon>Ustilaginaceae</taxon>
        <taxon>Moesziomyces</taxon>
    </lineage>
</organism>
<dbReference type="InterPro" id="IPR017938">
    <property type="entry name" value="Riboflavin_synthase-like_b-brl"/>
</dbReference>
<keyword evidence="17" id="KW-1185">Reference proteome</keyword>
<feature type="transmembrane region" description="Helical" evidence="14">
    <location>
        <begin position="56"/>
        <end position="76"/>
    </location>
</feature>
<accession>W3VJG7</accession>
<dbReference type="OrthoDB" id="17725at2759"/>
<feature type="transmembrane region" description="Helical" evidence="14">
    <location>
        <begin position="213"/>
        <end position="230"/>
    </location>
</feature>
<evidence type="ECO:0000313" key="17">
    <source>
        <dbReference type="Proteomes" id="UP000019462"/>
    </source>
</evidence>
<dbReference type="Gene3D" id="3.40.50.80">
    <property type="entry name" value="Nucleotide-binding domain of ferredoxin-NADP reductase (FNR) module"/>
    <property type="match status" value="1"/>
</dbReference>
<feature type="transmembrane region" description="Helical" evidence="14">
    <location>
        <begin position="448"/>
        <end position="471"/>
    </location>
</feature>
<dbReference type="PROSITE" id="PS51384">
    <property type="entry name" value="FAD_FR"/>
    <property type="match status" value="1"/>
</dbReference>
<comment type="similarity">
    <text evidence="2">Belongs to the ferric reductase (FRE) family.</text>
</comment>
<evidence type="ECO:0000256" key="14">
    <source>
        <dbReference type="SAM" id="Phobius"/>
    </source>
</evidence>
<dbReference type="EC" id="1.16.1.9" evidence="3"/>
<reference evidence="16 17" key="1">
    <citation type="journal article" date="2014" name="Genome Announc.">
        <title>Genome sequence of the basidiomycetous fungus Pseudozyma aphidis DSM70725, an efficient producer of biosurfactant mannosylerythritol lipids.</title>
        <authorList>
            <person name="Lorenz S."/>
            <person name="Guenther M."/>
            <person name="Grumaz C."/>
            <person name="Rupp S."/>
            <person name="Zibek S."/>
            <person name="Sohn K."/>
        </authorList>
    </citation>
    <scope>NUCLEOTIDE SEQUENCE [LARGE SCALE GENOMIC DNA]</scope>
    <source>
        <strain evidence="17">ATCC 32657 / CBS 517.83 / DSM 70725 / JCM 10318 / NBRC 10182 / NRRL Y-7954 / St-0401</strain>
    </source>
</reference>
<dbReference type="PANTHER" id="PTHR32361">
    <property type="entry name" value="FERRIC/CUPRIC REDUCTASE TRANSMEMBRANE COMPONENT"/>
    <property type="match status" value="1"/>
</dbReference>
<dbReference type="GO" id="GO:0006879">
    <property type="term" value="P:intracellular iron ion homeostasis"/>
    <property type="evidence" value="ECO:0007669"/>
    <property type="project" value="TreeGrafter"/>
</dbReference>
<feature type="transmembrane region" description="Helical" evidence="14">
    <location>
        <begin position="309"/>
        <end position="327"/>
    </location>
</feature>
<evidence type="ECO:0000259" key="15">
    <source>
        <dbReference type="PROSITE" id="PS51384"/>
    </source>
</evidence>
<proteinExistence type="inferred from homology"/>
<protein>
    <recommendedName>
        <fullName evidence="3">ferric-chelate reductase (NADPH)</fullName>
        <ecNumber evidence="3">1.16.1.9</ecNumber>
    </recommendedName>
</protein>
<evidence type="ECO:0000256" key="6">
    <source>
        <dbReference type="ARBA" id="ARBA00022692"/>
    </source>
</evidence>
<evidence type="ECO:0000256" key="9">
    <source>
        <dbReference type="ARBA" id="ARBA00023002"/>
    </source>
</evidence>
<dbReference type="GO" id="GO:0015677">
    <property type="term" value="P:copper ion import"/>
    <property type="evidence" value="ECO:0007669"/>
    <property type="project" value="TreeGrafter"/>
</dbReference>
<dbReference type="AlphaFoldDB" id="W3VJG7"/>
<dbReference type="InterPro" id="IPR013121">
    <property type="entry name" value="Fe_red_NAD-bd_6"/>
</dbReference>
<evidence type="ECO:0000256" key="11">
    <source>
        <dbReference type="ARBA" id="ARBA00023136"/>
    </source>
</evidence>
<evidence type="ECO:0000256" key="10">
    <source>
        <dbReference type="ARBA" id="ARBA00023065"/>
    </source>
</evidence>
<dbReference type="GO" id="GO:0005886">
    <property type="term" value="C:plasma membrane"/>
    <property type="evidence" value="ECO:0007669"/>
    <property type="project" value="UniProtKB-SubCell"/>
</dbReference>